<gene>
    <name evidence="1" type="ORF">XF4B_51190</name>
</gene>
<reference evidence="1" key="1">
    <citation type="submission" date="2020-05" db="EMBL/GenBank/DDBJ databases">
        <title>Complete genome sequence of Bradyrhizobium diazoefficiens XF4 isolated from soybean nodule.</title>
        <authorList>
            <person name="Noda R."/>
            <person name="Kakizaki K."/>
            <person name="Minamisawa K."/>
        </authorList>
    </citation>
    <scope>NUCLEOTIDE SEQUENCE</scope>
    <source>
        <strain evidence="1">XF4</strain>
    </source>
</reference>
<dbReference type="EMBL" id="AP023094">
    <property type="protein sequence ID" value="BCE48770.1"/>
    <property type="molecule type" value="Genomic_DNA"/>
</dbReference>
<organism evidence="1">
    <name type="scientific">Bradyrhizobium diazoefficiens</name>
    <dbReference type="NCBI Taxonomy" id="1355477"/>
    <lineage>
        <taxon>Bacteria</taxon>
        <taxon>Pseudomonadati</taxon>
        <taxon>Pseudomonadota</taxon>
        <taxon>Alphaproteobacteria</taxon>
        <taxon>Hyphomicrobiales</taxon>
        <taxon>Nitrobacteraceae</taxon>
        <taxon>Bradyrhizobium</taxon>
    </lineage>
</organism>
<evidence type="ECO:0000313" key="1">
    <source>
        <dbReference type="EMBL" id="BCE48770.1"/>
    </source>
</evidence>
<name>A0A809ZDD0_9BRAD</name>
<accession>A0A809ZDD0</accession>
<sequence length="61" mass="6993">MKEQNCVYGPSGVGFIIEYRWSDGVWNLPGRGWGRVRHGPANMILWRRFRVQIGPYDGGAQ</sequence>
<protein>
    <submittedName>
        <fullName evidence="1">Uncharacterized protein</fullName>
    </submittedName>
</protein>
<dbReference type="AlphaFoldDB" id="A0A809ZDD0"/>
<proteinExistence type="predicted"/>